<dbReference type="InterPro" id="IPR059100">
    <property type="entry name" value="TSP3_bac"/>
</dbReference>
<dbReference type="Gene3D" id="2.60.120.200">
    <property type="match status" value="2"/>
</dbReference>
<keyword evidence="3 7" id="KW-0732">Signal</keyword>
<feature type="compositionally biased region" description="Acidic residues" evidence="6">
    <location>
        <begin position="332"/>
        <end position="342"/>
    </location>
</feature>
<evidence type="ECO:0000256" key="5">
    <source>
        <dbReference type="ARBA" id="ARBA00023157"/>
    </source>
</evidence>
<dbReference type="SUPFAM" id="SSF49899">
    <property type="entry name" value="Concanavalin A-like lectins/glucanases"/>
    <property type="match status" value="2"/>
</dbReference>
<evidence type="ECO:0000256" key="4">
    <source>
        <dbReference type="ARBA" id="ARBA00022837"/>
    </source>
</evidence>
<dbReference type="PANTHER" id="PTHR37467">
    <property type="entry name" value="EXPORTED CALCIUM-BINDING GLYCOPROTEIN-RELATED"/>
    <property type="match status" value="1"/>
</dbReference>
<accession>A0A934SDD9</accession>
<dbReference type="AlphaFoldDB" id="A0A934SDD9"/>
<dbReference type="EMBL" id="JAENIJ010000028">
    <property type="protein sequence ID" value="MBK1883824.1"/>
    <property type="molecule type" value="Genomic_DNA"/>
</dbReference>
<evidence type="ECO:0000256" key="3">
    <source>
        <dbReference type="ARBA" id="ARBA00022729"/>
    </source>
</evidence>
<feature type="chain" id="PRO_5037389275" description="LamG-like jellyroll fold domain-containing protein" evidence="7">
    <location>
        <begin position="22"/>
        <end position="863"/>
    </location>
</feature>
<feature type="region of interest" description="Disordered" evidence="6">
    <location>
        <begin position="431"/>
        <end position="452"/>
    </location>
</feature>
<organism evidence="9 10">
    <name type="scientific">Luteolibacter pohnpeiensis</name>
    <dbReference type="NCBI Taxonomy" id="454153"/>
    <lineage>
        <taxon>Bacteria</taxon>
        <taxon>Pseudomonadati</taxon>
        <taxon>Verrucomicrobiota</taxon>
        <taxon>Verrucomicrobiia</taxon>
        <taxon>Verrucomicrobiales</taxon>
        <taxon>Verrucomicrobiaceae</taxon>
        <taxon>Luteolibacter</taxon>
    </lineage>
</organism>
<name>A0A934SDD9_9BACT</name>
<keyword evidence="4" id="KW-0106">Calcium</keyword>
<dbReference type="PANTHER" id="PTHR37467:SF1">
    <property type="entry name" value="EXPORTED CALCIUM-BINDING GLYCOPROTEIN"/>
    <property type="match status" value="1"/>
</dbReference>
<evidence type="ECO:0000256" key="2">
    <source>
        <dbReference type="ARBA" id="ARBA00022525"/>
    </source>
</evidence>
<dbReference type="InterPro" id="IPR028974">
    <property type="entry name" value="TSP_type-3_rpt"/>
</dbReference>
<evidence type="ECO:0000256" key="1">
    <source>
        <dbReference type="ARBA" id="ARBA00004613"/>
    </source>
</evidence>
<evidence type="ECO:0000256" key="7">
    <source>
        <dbReference type="SAM" id="SignalP"/>
    </source>
</evidence>
<feature type="domain" description="LamG-like jellyroll fold" evidence="8">
    <location>
        <begin position="94"/>
        <end position="241"/>
    </location>
</feature>
<feature type="compositionally biased region" description="Polar residues" evidence="6">
    <location>
        <begin position="292"/>
        <end position="301"/>
    </location>
</feature>
<keyword evidence="2" id="KW-0964">Secreted</keyword>
<dbReference type="Proteomes" id="UP000603141">
    <property type="component" value="Unassembled WGS sequence"/>
</dbReference>
<feature type="signal peptide" evidence="7">
    <location>
        <begin position="1"/>
        <end position="21"/>
    </location>
</feature>
<dbReference type="RefSeq" id="WP_200272370.1">
    <property type="nucleotide sequence ID" value="NZ_JAENIJ010000028.1"/>
</dbReference>
<gene>
    <name evidence="9" type="ORF">JIN85_15510</name>
</gene>
<sequence>MFFNYRIAPLLLLATSSYSIGDIVAHFRFDEANGAVTAANAVTASATGLIGSSVITGEEGISGKAFRFGGETSTQDDIVDMGNPLFFSAINASGSYTLSAWIKTTDTTGNRNCVVFAGDDSASNIYADLGVAAGQAGFQGAATARNRPLGAGIAQQTGIYSSPAVPTVNDGNWHHLLMTFDTVSALLQLYVDGVLANTQEGASLPTFNNFEVGRLGRSSPTDPFQGLIDDVQVYDRVLLPYQINFIFKNPGMEYIEKDNDHDGLDDSWEILYFGNITSQSGADIGPDMDGATNLQEQNAGSDPTVADTDGDQLNDGAEINGPPTSDPTNPDTDGDGLTDGEEVNLYGTNPNSSDSDGDGLPDAWEVLHSLNPNSSAGTDGSGGDPDSDGLVNNDEYHDGVDSTDPNNPDTDGDGYSDAVEDRFGSWYDVTLTGTDPLNPDTDGDGLLDGQENPDMPFSRGVAPGSDPNVFDTDGDGFDDQAEFVAGSDPSDPESLPQVARGLVAHYRLDDAAESDIAVDELGNEAGVVGAAIVRGIDGISGGAFQFNDSSGQENIVDMAQAAFLADLISSKAVTLTAWIQSTDVSSGRNTIISIANNTLANSYIDMGIAGGASHVGAFSSRIRPNGDTNITEIFSDTSASPVFVNDGMWHHVAMSVDLANHRIQNYVDGVLVAESSAVTVDTMPAFNNFEIGRLGRQSPTDAFAGVIDDVQVYNEALSADRIASLYSMPGITTDEDHDRLDDAWEIQHFGNVAAQDGFGDPDGDGILNEEEETLGSDPGSMDSVVVHPAIRSVSFSNTGDFVIHYSGMPNTTYQVSNSRDLVEFVGLDPEVLSTTDSSGEGVVAVPASQLPPNVGFFRLEEVD</sequence>
<evidence type="ECO:0000259" key="8">
    <source>
        <dbReference type="SMART" id="SM00560"/>
    </source>
</evidence>
<evidence type="ECO:0000313" key="9">
    <source>
        <dbReference type="EMBL" id="MBK1883824.1"/>
    </source>
</evidence>
<keyword evidence="5" id="KW-1015">Disulfide bond</keyword>
<dbReference type="Gene3D" id="4.10.1080.10">
    <property type="entry name" value="TSP type-3 repeat"/>
    <property type="match status" value="1"/>
</dbReference>
<feature type="compositionally biased region" description="Low complexity" evidence="6">
    <location>
        <begin position="321"/>
        <end position="331"/>
    </location>
</feature>
<evidence type="ECO:0000313" key="10">
    <source>
        <dbReference type="Proteomes" id="UP000603141"/>
    </source>
</evidence>
<dbReference type="InterPro" id="IPR006558">
    <property type="entry name" value="LamG-like"/>
</dbReference>
<protein>
    <recommendedName>
        <fullName evidence="8">LamG-like jellyroll fold domain-containing protein</fullName>
    </recommendedName>
</protein>
<dbReference type="PROSITE" id="PS00018">
    <property type="entry name" value="EF_HAND_1"/>
    <property type="match status" value="1"/>
</dbReference>
<dbReference type="SMART" id="SM00560">
    <property type="entry name" value="LamGL"/>
    <property type="match status" value="2"/>
</dbReference>
<dbReference type="InterPro" id="IPR013320">
    <property type="entry name" value="ConA-like_dom_sf"/>
</dbReference>
<feature type="region of interest" description="Disordered" evidence="6">
    <location>
        <begin position="282"/>
        <end position="418"/>
    </location>
</feature>
<keyword evidence="10" id="KW-1185">Reference proteome</keyword>
<proteinExistence type="predicted"/>
<evidence type="ECO:0000256" key="6">
    <source>
        <dbReference type="SAM" id="MobiDB-lite"/>
    </source>
</evidence>
<reference evidence="9" key="1">
    <citation type="submission" date="2021-01" db="EMBL/GenBank/DDBJ databases">
        <title>Modified the classification status of verrucomicrobia.</title>
        <authorList>
            <person name="Feng X."/>
        </authorList>
    </citation>
    <scope>NUCLEOTIDE SEQUENCE</scope>
    <source>
        <strain evidence="9">KCTC 22041</strain>
    </source>
</reference>
<dbReference type="InterPro" id="IPR018247">
    <property type="entry name" value="EF_Hand_1_Ca_BS"/>
</dbReference>
<dbReference type="GO" id="GO:0005509">
    <property type="term" value="F:calcium ion binding"/>
    <property type="evidence" value="ECO:0007669"/>
    <property type="project" value="InterPro"/>
</dbReference>
<dbReference type="InterPro" id="IPR053180">
    <property type="entry name" value="Ca-binding_acidic-repeat"/>
</dbReference>
<comment type="caution">
    <text evidence="9">The sequence shown here is derived from an EMBL/GenBank/DDBJ whole genome shotgun (WGS) entry which is preliminary data.</text>
</comment>
<dbReference type="Pfam" id="PF13385">
    <property type="entry name" value="Laminin_G_3"/>
    <property type="match status" value="2"/>
</dbReference>
<feature type="domain" description="LamG-like jellyroll fold" evidence="8">
    <location>
        <begin position="571"/>
        <end position="720"/>
    </location>
</feature>
<dbReference type="Pfam" id="PF18884">
    <property type="entry name" value="TSP3_bac"/>
    <property type="match status" value="6"/>
</dbReference>
<comment type="subcellular location">
    <subcellularLocation>
        <location evidence="1">Secreted</location>
    </subcellularLocation>
</comment>